<sequence length="95" mass="11293">MNHFFITRSNKLTEQTVHRNFQQAMLLQQLECVGRLSPIPEPERRMHSEENIGNYLRRSDKGRLKWLSYSQPAKPLKPAWLSFRTDRTHGKTGHY</sequence>
<dbReference type="EMBL" id="MHTB01000056">
    <property type="protein sequence ID" value="OHA54133.1"/>
    <property type="molecule type" value="Genomic_DNA"/>
</dbReference>
<name>A0A1G2Q0P4_9BACT</name>
<gene>
    <name evidence="1" type="ORF">A2226_01750</name>
</gene>
<evidence type="ECO:0000313" key="2">
    <source>
        <dbReference type="Proteomes" id="UP000178936"/>
    </source>
</evidence>
<reference evidence="1 2" key="1">
    <citation type="journal article" date="2016" name="Nat. Commun.">
        <title>Thousands of microbial genomes shed light on interconnected biogeochemical processes in an aquifer system.</title>
        <authorList>
            <person name="Anantharaman K."/>
            <person name="Brown C.T."/>
            <person name="Hug L.A."/>
            <person name="Sharon I."/>
            <person name="Castelle C.J."/>
            <person name="Probst A.J."/>
            <person name="Thomas B.C."/>
            <person name="Singh A."/>
            <person name="Wilkins M.J."/>
            <person name="Karaoz U."/>
            <person name="Brodie E.L."/>
            <person name="Williams K.H."/>
            <person name="Hubbard S.S."/>
            <person name="Banfield J.F."/>
        </authorList>
    </citation>
    <scope>NUCLEOTIDE SEQUENCE [LARGE SCALE GENOMIC DNA]</scope>
</reference>
<accession>A0A1G2Q0P4</accession>
<protein>
    <submittedName>
        <fullName evidence="1">Uncharacterized protein</fullName>
    </submittedName>
</protein>
<evidence type="ECO:0000313" key="1">
    <source>
        <dbReference type="EMBL" id="OHA54133.1"/>
    </source>
</evidence>
<proteinExistence type="predicted"/>
<organism evidence="1 2">
    <name type="scientific">Candidatus Veblenbacteria bacterium RIFOXYA2_FULL_43_9</name>
    <dbReference type="NCBI Taxonomy" id="1802425"/>
    <lineage>
        <taxon>Bacteria</taxon>
        <taxon>Candidatus Vebleniibacteriota</taxon>
    </lineage>
</organism>
<comment type="caution">
    <text evidence="1">The sequence shown here is derived from an EMBL/GenBank/DDBJ whole genome shotgun (WGS) entry which is preliminary data.</text>
</comment>
<dbReference type="Proteomes" id="UP000178936">
    <property type="component" value="Unassembled WGS sequence"/>
</dbReference>
<dbReference type="AlphaFoldDB" id="A0A1G2Q0P4"/>